<gene>
    <name evidence="4" type="ORF">EV139_3090</name>
</gene>
<dbReference type="GO" id="GO:0050126">
    <property type="term" value="F:N-carbamoylputrescine amidase activity"/>
    <property type="evidence" value="ECO:0007669"/>
    <property type="project" value="TreeGrafter"/>
</dbReference>
<dbReference type="RefSeq" id="WP_130455720.1">
    <property type="nucleotide sequence ID" value="NZ_QYAG01000002.1"/>
</dbReference>
<dbReference type="PROSITE" id="PS01227">
    <property type="entry name" value="UPF0012"/>
    <property type="match status" value="1"/>
</dbReference>
<feature type="domain" description="CN hydrolase" evidence="3">
    <location>
        <begin position="1"/>
        <end position="243"/>
    </location>
</feature>
<keyword evidence="2 4" id="KW-0378">Hydrolase</keyword>
<reference evidence="4 5" key="1">
    <citation type="journal article" date="2015" name="Stand. Genomic Sci.">
        <title>Genomic Encyclopedia of Bacterial and Archaeal Type Strains, Phase III: the genomes of soil and plant-associated and newly described type strains.</title>
        <authorList>
            <person name="Whitman W.B."/>
            <person name="Woyke T."/>
            <person name="Klenk H.P."/>
            <person name="Zhou Y."/>
            <person name="Lilburn T.G."/>
            <person name="Beck B.J."/>
            <person name="De Vos P."/>
            <person name="Vandamme P."/>
            <person name="Eisen J.A."/>
            <person name="Garrity G."/>
            <person name="Hugenholtz P."/>
            <person name="Kyrpides N.C."/>
        </authorList>
    </citation>
    <scope>NUCLEOTIDE SEQUENCE [LARGE SCALE GENOMIC DNA]</scope>
    <source>
        <strain evidence="4 5">RF6</strain>
    </source>
</reference>
<dbReference type="Proteomes" id="UP000291832">
    <property type="component" value="Unassembled WGS sequence"/>
</dbReference>
<evidence type="ECO:0000313" key="5">
    <source>
        <dbReference type="Proteomes" id="UP000291832"/>
    </source>
</evidence>
<organism evidence="4 5">
    <name type="scientific">Leucobacter luti</name>
    <dbReference type="NCBI Taxonomy" id="340320"/>
    <lineage>
        <taxon>Bacteria</taxon>
        <taxon>Bacillati</taxon>
        <taxon>Actinomycetota</taxon>
        <taxon>Actinomycetes</taxon>
        <taxon>Micrococcales</taxon>
        <taxon>Microbacteriaceae</taxon>
        <taxon>Leucobacter</taxon>
    </lineage>
</organism>
<dbReference type="PANTHER" id="PTHR43674:SF2">
    <property type="entry name" value="BETA-UREIDOPROPIONASE"/>
    <property type="match status" value="1"/>
</dbReference>
<dbReference type="AlphaFoldDB" id="A0A4Q7TG26"/>
<dbReference type="PROSITE" id="PS50263">
    <property type="entry name" value="CN_HYDROLASE"/>
    <property type="match status" value="1"/>
</dbReference>
<dbReference type="InterPro" id="IPR036526">
    <property type="entry name" value="C-N_Hydrolase_sf"/>
</dbReference>
<evidence type="ECO:0000256" key="2">
    <source>
        <dbReference type="ARBA" id="ARBA00022801"/>
    </source>
</evidence>
<dbReference type="OrthoDB" id="9811121at2"/>
<accession>A0A4Q7TG26</accession>
<protein>
    <submittedName>
        <fullName evidence="4">Putative amidohydrolase</fullName>
    </submittedName>
</protein>
<dbReference type="Pfam" id="PF00795">
    <property type="entry name" value="CN_hydrolase"/>
    <property type="match status" value="1"/>
</dbReference>
<comment type="similarity">
    <text evidence="1">Belongs to the carbon-nitrogen hydrolase superfamily. NIT1/NIT2 family.</text>
</comment>
<evidence type="ECO:0000259" key="3">
    <source>
        <dbReference type="PROSITE" id="PS50263"/>
    </source>
</evidence>
<dbReference type="SUPFAM" id="SSF56317">
    <property type="entry name" value="Carbon-nitrogen hydrolase"/>
    <property type="match status" value="1"/>
</dbReference>
<evidence type="ECO:0000313" key="4">
    <source>
        <dbReference type="EMBL" id="RZT59421.1"/>
    </source>
</evidence>
<keyword evidence="5" id="KW-1185">Reference proteome</keyword>
<proteinExistence type="inferred from homology"/>
<dbReference type="InterPro" id="IPR050345">
    <property type="entry name" value="Aliph_Amidase/BUP"/>
</dbReference>
<dbReference type="EMBL" id="SHKI01000009">
    <property type="protein sequence ID" value="RZT59421.1"/>
    <property type="molecule type" value="Genomic_DNA"/>
</dbReference>
<dbReference type="GO" id="GO:0033388">
    <property type="term" value="P:putrescine biosynthetic process from arginine"/>
    <property type="evidence" value="ECO:0007669"/>
    <property type="project" value="TreeGrafter"/>
</dbReference>
<dbReference type="Gene3D" id="3.60.110.10">
    <property type="entry name" value="Carbon-nitrogen hydrolase"/>
    <property type="match status" value="1"/>
</dbReference>
<comment type="caution">
    <text evidence="4">The sequence shown here is derived from an EMBL/GenBank/DDBJ whole genome shotgun (WGS) entry which is preliminary data.</text>
</comment>
<sequence length="270" mass="28037">MRIALLQAAATPLDVAANLATLRESAATARDEGAALILTPELFVSGYAPRELAEWLTPERVAGIPADVAGIARDTGIAVAASFPLARADGTFAIAAGLWDAAGTEVLRYEKVHLWGSDERLAFTPGAAAPGVAEWSGRQVGFQICYDIEFPEPARTLAARGADLLLVPTAIDGTSSYVPELLIRARAAENALVVAYADHPASAADGADPADSFAGLSTVAGREGRVLAAAGAAAELLFAELPEVGPIRSGQADYLADRRPELYASWNSGR</sequence>
<evidence type="ECO:0000256" key="1">
    <source>
        <dbReference type="ARBA" id="ARBA00010613"/>
    </source>
</evidence>
<dbReference type="PANTHER" id="PTHR43674">
    <property type="entry name" value="NITRILASE C965.09-RELATED"/>
    <property type="match status" value="1"/>
</dbReference>
<dbReference type="InterPro" id="IPR001110">
    <property type="entry name" value="UPF0012_CS"/>
</dbReference>
<dbReference type="InterPro" id="IPR003010">
    <property type="entry name" value="C-N_Hydrolase"/>
</dbReference>
<name>A0A4Q7TG26_9MICO</name>